<feature type="signal peptide" evidence="1">
    <location>
        <begin position="1"/>
        <end position="24"/>
    </location>
</feature>
<proteinExistence type="predicted"/>
<keyword evidence="3" id="KW-1185">Reference proteome</keyword>
<evidence type="ECO:0000313" key="3">
    <source>
        <dbReference type="Proteomes" id="UP000598997"/>
    </source>
</evidence>
<dbReference type="GO" id="GO:0006974">
    <property type="term" value="P:DNA damage response"/>
    <property type="evidence" value="ECO:0007669"/>
    <property type="project" value="TreeGrafter"/>
</dbReference>
<evidence type="ECO:0000256" key="1">
    <source>
        <dbReference type="SAM" id="SignalP"/>
    </source>
</evidence>
<protein>
    <submittedName>
        <fullName evidence="2">SIMPL domain-containing protein</fullName>
    </submittedName>
</protein>
<reference evidence="2 3" key="1">
    <citation type="journal article" date="2014" name="Int. J. Syst. Evol. Microbiol.">
        <title>Complete genome sequence of Corynebacterium casei LMG S-19264T (=DSM 44701T), isolated from a smear-ripened cheese.</title>
        <authorList>
            <consortium name="US DOE Joint Genome Institute (JGI-PGF)"/>
            <person name="Walter F."/>
            <person name="Albersmeier A."/>
            <person name="Kalinowski J."/>
            <person name="Ruckert C."/>
        </authorList>
    </citation>
    <scope>NUCLEOTIDE SEQUENCE [LARGE SCALE GENOMIC DNA]</scope>
    <source>
        <strain evidence="2 3">CGMCC 1.15358</strain>
    </source>
</reference>
<dbReference type="EMBL" id="BMIO01000003">
    <property type="protein sequence ID" value="GGD39325.1"/>
    <property type="molecule type" value="Genomic_DNA"/>
</dbReference>
<accession>A0A916YCM7</accession>
<comment type="caution">
    <text evidence="2">The sequence shown here is derived from an EMBL/GenBank/DDBJ whole genome shotgun (WGS) entry which is preliminary data.</text>
</comment>
<dbReference type="AlphaFoldDB" id="A0A916YCM7"/>
<dbReference type="InterPro" id="IPR052022">
    <property type="entry name" value="26kDa_periplasmic_antigen"/>
</dbReference>
<dbReference type="Gene3D" id="3.30.110.170">
    <property type="entry name" value="Protein of unknown function (DUF541), domain 1"/>
    <property type="match status" value="1"/>
</dbReference>
<evidence type="ECO:0000313" key="2">
    <source>
        <dbReference type="EMBL" id="GGD39325.1"/>
    </source>
</evidence>
<dbReference type="RefSeq" id="WP_082924304.1">
    <property type="nucleotide sequence ID" value="NZ_BMIO01000003.1"/>
</dbReference>
<dbReference type="PANTHER" id="PTHR34387:SF1">
    <property type="entry name" value="PERIPLASMIC IMMUNOGENIC PROTEIN"/>
    <property type="match status" value="1"/>
</dbReference>
<dbReference type="Proteomes" id="UP000598997">
    <property type="component" value="Unassembled WGS sequence"/>
</dbReference>
<feature type="chain" id="PRO_5037088898" evidence="1">
    <location>
        <begin position="25"/>
        <end position="244"/>
    </location>
</feature>
<sequence>MRDIITMPSVALAAVAMAATPALAAEVDIEATGPVVELQVSQQVVGDPDKAMVGAGVTTRAQTAVAAMQANAAQMDAVLKKLKALGVPDSRVQTSGITLNPQYQYNNASQQPRFLGYDATNTVSIELRDLERVGPVLDALVASGANNLNGPTWGVIDDTSRKAEARKGAFDTAMAQAREYARMAGYSDIRLLAIEESMGYSQPMYERAMAIQTASAPPPPPMTPTRPGQVATTVGLTMKFELVK</sequence>
<organism evidence="2 3">
    <name type="scientific">Croceicoccus pelagius</name>
    <dbReference type="NCBI Taxonomy" id="1703341"/>
    <lineage>
        <taxon>Bacteria</taxon>
        <taxon>Pseudomonadati</taxon>
        <taxon>Pseudomonadota</taxon>
        <taxon>Alphaproteobacteria</taxon>
        <taxon>Sphingomonadales</taxon>
        <taxon>Erythrobacteraceae</taxon>
        <taxon>Croceicoccus</taxon>
    </lineage>
</organism>
<gene>
    <name evidence="2" type="ORF">GCM10010989_11770</name>
</gene>
<name>A0A916YCM7_9SPHN</name>
<dbReference type="Gene3D" id="3.30.70.2970">
    <property type="entry name" value="Protein of unknown function (DUF541), domain 2"/>
    <property type="match status" value="1"/>
</dbReference>
<dbReference type="InterPro" id="IPR007497">
    <property type="entry name" value="SIMPL/DUF541"/>
</dbReference>
<dbReference type="Pfam" id="PF04402">
    <property type="entry name" value="SIMPL"/>
    <property type="match status" value="1"/>
</dbReference>
<keyword evidence="1" id="KW-0732">Signal</keyword>
<dbReference type="PANTHER" id="PTHR34387">
    <property type="entry name" value="SLR1258 PROTEIN"/>
    <property type="match status" value="1"/>
</dbReference>
<dbReference type="OrthoDB" id="9813144at2"/>